<dbReference type="InterPro" id="IPR003358">
    <property type="entry name" value="tRNA_(Gua-N-7)_MeTrfase_Trmb"/>
</dbReference>
<dbReference type="NCBIfam" id="NF001080">
    <property type="entry name" value="PRK00121.2-2"/>
    <property type="match status" value="1"/>
</dbReference>
<protein>
    <recommendedName>
        <fullName evidence="7">tRNA (guanine-N(7)-)-methyltransferase</fullName>
        <ecNumber evidence="7">2.1.1.33</ecNumber>
    </recommendedName>
    <alternativeName>
        <fullName evidence="7">tRNA (guanine(46)-N(7))-methyltransferase</fullName>
    </alternativeName>
    <alternativeName>
        <fullName evidence="7">tRNA(m7G46)-methyltransferase</fullName>
    </alternativeName>
</protein>
<feature type="binding site" evidence="7">
    <location>
        <position position="70"/>
    </location>
    <ligand>
        <name>S-adenosyl-L-methionine</name>
        <dbReference type="ChEBI" id="CHEBI:59789"/>
    </ligand>
</feature>
<keyword evidence="3 7" id="KW-0489">Methyltransferase</keyword>
<keyword evidence="4 7" id="KW-0808">Transferase</keyword>
<accession>A0AA49JDV4</accession>
<evidence type="ECO:0000256" key="7">
    <source>
        <dbReference type="HAMAP-Rule" id="MF_01057"/>
    </source>
</evidence>
<gene>
    <name evidence="7 8" type="primary">trmB</name>
    <name evidence="8" type="ORF">K4G66_28990</name>
</gene>
<evidence type="ECO:0000256" key="5">
    <source>
        <dbReference type="ARBA" id="ARBA00022691"/>
    </source>
</evidence>
<reference evidence="8" key="1">
    <citation type="journal article" date="2023" name="Comput. Struct. Biotechnol. J.">
        <title>Discovery of a novel marine Bacteroidetes with a rich repertoire of carbohydrate-active enzymes.</title>
        <authorList>
            <person name="Chen B."/>
            <person name="Liu G."/>
            <person name="Chen Q."/>
            <person name="Wang H."/>
            <person name="Liu L."/>
            <person name="Tang K."/>
        </authorList>
    </citation>
    <scope>NUCLEOTIDE SEQUENCE</scope>
    <source>
        <strain evidence="8">TK19036</strain>
    </source>
</reference>
<feature type="binding site" evidence="7">
    <location>
        <position position="155"/>
    </location>
    <ligand>
        <name>substrate</name>
    </ligand>
</feature>
<evidence type="ECO:0000256" key="2">
    <source>
        <dbReference type="ARBA" id="ARBA00003015"/>
    </source>
</evidence>
<comment type="function">
    <text evidence="2 7">Catalyzes the formation of N(7)-methylguanine at position 46 (m7G46) in tRNA.</text>
</comment>
<dbReference type="Gene3D" id="3.40.50.150">
    <property type="entry name" value="Vaccinia Virus protein VP39"/>
    <property type="match status" value="1"/>
</dbReference>
<dbReference type="AlphaFoldDB" id="A0AA49JDV4"/>
<evidence type="ECO:0000256" key="1">
    <source>
        <dbReference type="ARBA" id="ARBA00000142"/>
    </source>
</evidence>
<sequence>MRNKLERFAENAERRNVVEPGKPVFLSIKGHWGEFFENDYPMTLELGCGHGEYTVGLAAMYPQRNFIGVDVKGARIWKGSSQAEEQGLSNVAFLRIRILDLEESVAEAETSEIWITFPDPRPKDRDEKRRLTAPRFLDMYKRVLQPGGRVHLKTDNAGLFEYTLEQVKLRSDISDLDFTDDLYQSDLYESEQQILTTFEKKFKARGQSIKYLRFRFQ</sequence>
<name>A0AA49JDV4_9BACT</name>
<dbReference type="EC" id="2.1.1.33" evidence="7"/>
<dbReference type="NCBIfam" id="TIGR00091">
    <property type="entry name" value="tRNA (guanosine(46)-N7)-methyltransferase TrmB"/>
    <property type="match status" value="1"/>
</dbReference>
<feature type="binding site" evidence="7">
    <location>
        <begin position="196"/>
        <end position="199"/>
    </location>
    <ligand>
        <name>substrate</name>
    </ligand>
</feature>
<proteinExistence type="inferred from homology"/>
<dbReference type="EMBL" id="CP120682">
    <property type="protein sequence ID" value="WKN36401.1"/>
    <property type="molecule type" value="Genomic_DNA"/>
</dbReference>
<feature type="binding site" evidence="7">
    <location>
        <position position="119"/>
    </location>
    <ligand>
        <name>S-adenosyl-L-methionine</name>
        <dbReference type="ChEBI" id="CHEBI:59789"/>
    </ligand>
</feature>
<dbReference type="GO" id="GO:0043527">
    <property type="term" value="C:tRNA methyltransferase complex"/>
    <property type="evidence" value="ECO:0007669"/>
    <property type="project" value="TreeGrafter"/>
</dbReference>
<evidence type="ECO:0000313" key="8">
    <source>
        <dbReference type="EMBL" id="WKN36401.1"/>
    </source>
</evidence>
<comment type="catalytic activity">
    <reaction evidence="1 7">
        <text>guanosine(46) in tRNA + S-adenosyl-L-methionine = N(7)-methylguanosine(46) in tRNA + S-adenosyl-L-homocysteine</text>
        <dbReference type="Rhea" id="RHEA:42708"/>
        <dbReference type="Rhea" id="RHEA-COMP:10188"/>
        <dbReference type="Rhea" id="RHEA-COMP:10189"/>
        <dbReference type="ChEBI" id="CHEBI:57856"/>
        <dbReference type="ChEBI" id="CHEBI:59789"/>
        <dbReference type="ChEBI" id="CHEBI:74269"/>
        <dbReference type="ChEBI" id="CHEBI:74480"/>
        <dbReference type="EC" id="2.1.1.33"/>
    </reaction>
</comment>
<keyword evidence="6 7" id="KW-0819">tRNA processing</keyword>
<evidence type="ECO:0000256" key="4">
    <source>
        <dbReference type="ARBA" id="ARBA00022679"/>
    </source>
</evidence>
<comment type="caution">
    <text evidence="7">Lacks conserved residue(s) required for the propagation of feature annotation.</text>
</comment>
<dbReference type="HAMAP" id="MF_01057">
    <property type="entry name" value="tRNA_methyltr_TrmB"/>
    <property type="match status" value="1"/>
</dbReference>
<feature type="binding site" evidence="7">
    <location>
        <position position="45"/>
    </location>
    <ligand>
        <name>S-adenosyl-L-methionine</name>
        <dbReference type="ChEBI" id="CHEBI:59789"/>
    </ligand>
</feature>
<dbReference type="SUPFAM" id="SSF53335">
    <property type="entry name" value="S-adenosyl-L-methionine-dependent methyltransferases"/>
    <property type="match status" value="1"/>
</dbReference>
<keyword evidence="5 7" id="KW-0949">S-adenosyl-L-methionine</keyword>
<comment type="similarity">
    <text evidence="7">Belongs to the class I-like SAM-binding methyltransferase superfamily. TrmB family.</text>
</comment>
<dbReference type="PROSITE" id="PS51625">
    <property type="entry name" value="SAM_MT_TRMB"/>
    <property type="match status" value="1"/>
</dbReference>
<dbReference type="GO" id="GO:0008176">
    <property type="term" value="F:tRNA (guanine(46)-N7)-methyltransferase activity"/>
    <property type="evidence" value="ECO:0007669"/>
    <property type="project" value="UniProtKB-UniRule"/>
</dbReference>
<dbReference type="PANTHER" id="PTHR23417:SF14">
    <property type="entry name" value="PENTACOTRIPEPTIDE-REPEAT REGION OF PRORP DOMAIN-CONTAINING PROTEIN"/>
    <property type="match status" value="1"/>
</dbReference>
<evidence type="ECO:0000256" key="3">
    <source>
        <dbReference type="ARBA" id="ARBA00022603"/>
    </source>
</evidence>
<evidence type="ECO:0000256" key="6">
    <source>
        <dbReference type="ARBA" id="ARBA00022694"/>
    </source>
</evidence>
<organism evidence="8">
    <name type="scientific">Roseihalotalea indica</name>
    <dbReference type="NCBI Taxonomy" id="2867963"/>
    <lineage>
        <taxon>Bacteria</taxon>
        <taxon>Pseudomonadati</taxon>
        <taxon>Bacteroidota</taxon>
        <taxon>Cytophagia</taxon>
        <taxon>Cytophagales</taxon>
        <taxon>Catalimonadaceae</taxon>
        <taxon>Roseihalotalea</taxon>
    </lineage>
</organism>
<dbReference type="Pfam" id="PF02390">
    <property type="entry name" value="Methyltransf_4"/>
    <property type="match status" value="1"/>
</dbReference>
<reference evidence="8" key="2">
    <citation type="journal article" date="2024" name="Antonie Van Leeuwenhoek">
        <title>Roseihalotalea indica gen. nov., sp. nov., a halophilic Bacteroidetes from mesopelagic Southwest Indian Ocean with higher carbohydrate metabolic potential.</title>
        <authorList>
            <person name="Chen B."/>
            <person name="Zhang M."/>
            <person name="Lin D."/>
            <person name="Ye J."/>
            <person name="Tang K."/>
        </authorList>
    </citation>
    <scope>NUCLEOTIDE SEQUENCE</scope>
    <source>
        <strain evidence="8">TK19036</strain>
    </source>
</reference>
<dbReference type="PANTHER" id="PTHR23417">
    <property type="entry name" value="3-DEOXY-D-MANNO-OCTULOSONIC-ACID TRANSFERASE/TRNA GUANINE-N 7 - -METHYLTRANSFERASE"/>
    <property type="match status" value="1"/>
</dbReference>
<dbReference type="InterPro" id="IPR029063">
    <property type="entry name" value="SAM-dependent_MTases_sf"/>
</dbReference>
<dbReference type="CDD" id="cd02440">
    <property type="entry name" value="AdoMet_MTases"/>
    <property type="match status" value="1"/>
</dbReference>
<comment type="pathway">
    <text evidence="7">tRNA modification; N(7)-methylguanine-tRNA biosynthesis.</text>
</comment>
<feature type="binding site" evidence="7">
    <location>
        <position position="123"/>
    </location>
    <ligand>
        <name>substrate</name>
    </ligand>
</feature>
<dbReference type="InterPro" id="IPR055361">
    <property type="entry name" value="tRNA_methyltr_TrmB_bact"/>
</dbReference>